<keyword evidence="1" id="KW-1003">Cell membrane</keyword>
<dbReference type="PANTHER" id="PTHR43685">
    <property type="entry name" value="GLYCOSYLTRANSFERASE"/>
    <property type="match status" value="1"/>
</dbReference>
<dbReference type="InterPro" id="IPR029044">
    <property type="entry name" value="Nucleotide-diphossugar_trans"/>
</dbReference>
<name>A0ABX7JYR2_9PSED</name>
<dbReference type="InterPro" id="IPR001173">
    <property type="entry name" value="Glyco_trans_2-like"/>
</dbReference>
<proteinExistence type="predicted"/>
<dbReference type="RefSeq" id="WP_205476201.1">
    <property type="nucleotide sequence ID" value="NZ_CP070506.1"/>
</dbReference>
<dbReference type="SUPFAM" id="SSF53448">
    <property type="entry name" value="Nucleotide-diphospho-sugar transferases"/>
    <property type="match status" value="1"/>
</dbReference>
<accession>A0ABX7JYR2</accession>
<reference evidence="3 4" key="1">
    <citation type="submission" date="2021-02" db="EMBL/GenBank/DDBJ databases">
        <title>Genomic and phenotypic characterization of Pseudomonas hygromyciniae, a novel bacterial species discovered from a commercially purchased antibiotic vial.</title>
        <authorList>
            <person name="Turner T.L."/>
            <person name="Mitra S.D."/>
            <person name="Kochan T.J."/>
            <person name="Pincus N.B."/>
            <person name="Lebrun-Corbin M."/>
            <person name="Cheung B."/>
            <person name="Gatesy S.W."/>
            <person name="Afzal T."/>
            <person name="Ozer E.A."/>
            <person name="Hauser A.R."/>
        </authorList>
    </citation>
    <scope>NUCLEOTIDE SEQUENCE [LARGE SCALE GENOMIC DNA]</scope>
    <source>
        <strain evidence="3 4">SDM007</strain>
    </source>
</reference>
<keyword evidence="1" id="KW-0997">Cell inner membrane</keyword>
<dbReference type="InterPro" id="IPR050834">
    <property type="entry name" value="Glycosyltransf_2"/>
</dbReference>
<evidence type="ECO:0000313" key="3">
    <source>
        <dbReference type="EMBL" id="QSB40239.1"/>
    </source>
</evidence>
<dbReference type="Pfam" id="PF00535">
    <property type="entry name" value="Glycos_transf_2"/>
    <property type="match status" value="1"/>
</dbReference>
<evidence type="ECO:0000313" key="4">
    <source>
        <dbReference type="Proteomes" id="UP000663249"/>
    </source>
</evidence>
<sequence length="308" mass="34131">MVWKGKSLTERRIGVVIPTYNYAHTLGRAVESVLAQLDEANAQLLVIDDGSTDETPQVLAAMMEKYPGRFRALRKPNGGAASARNLGLEESAGEYLMFLDADDEMAPGALLSVAQHIAAHPESRLIVGGHWSVFGDGKRRLHMVKQLPASAYLRVRGYLLDKTIALSNGACAMHKDIFSVGNYPESLRNAEDIPVFAQALARFSCSVIDQPLVLIYKHADSLRHDINHSVAAGVSLVDEVFSPVRMPAELQGLRSAFLAQRCLSLFRNCFSAGEYALAKQFYCQAVRTDWRALTRWSYTRKALQLMFK</sequence>
<dbReference type="EMBL" id="CP070506">
    <property type="protein sequence ID" value="QSB40239.1"/>
    <property type="molecule type" value="Genomic_DNA"/>
</dbReference>
<keyword evidence="1" id="KW-0472">Membrane</keyword>
<protein>
    <submittedName>
        <fullName evidence="3">Glycosyltransferase family 2 protein</fullName>
    </submittedName>
</protein>
<dbReference type="Proteomes" id="UP000663249">
    <property type="component" value="Chromosome"/>
</dbReference>
<evidence type="ECO:0000256" key="1">
    <source>
        <dbReference type="ARBA" id="ARBA00022519"/>
    </source>
</evidence>
<evidence type="ECO:0000259" key="2">
    <source>
        <dbReference type="Pfam" id="PF00535"/>
    </source>
</evidence>
<keyword evidence="4" id="KW-1185">Reference proteome</keyword>
<organism evidence="3 4">
    <name type="scientific">Pseudomonas hygromyciniae</name>
    <dbReference type="NCBI Taxonomy" id="2812000"/>
    <lineage>
        <taxon>Bacteria</taxon>
        <taxon>Pseudomonadati</taxon>
        <taxon>Pseudomonadota</taxon>
        <taxon>Gammaproteobacteria</taxon>
        <taxon>Pseudomonadales</taxon>
        <taxon>Pseudomonadaceae</taxon>
        <taxon>Pseudomonas</taxon>
    </lineage>
</organism>
<dbReference type="CDD" id="cd00761">
    <property type="entry name" value="Glyco_tranf_GTA_type"/>
    <property type="match status" value="1"/>
</dbReference>
<dbReference type="Gene3D" id="3.90.550.10">
    <property type="entry name" value="Spore Coat Polysaccharide Biosynthesis Protein SpsA, Chain A"/>
    <property type="match status" value="1"/>
</dbReference>
<feature type="domain" description="Glycosyltransferase 2-like" evidence="2">
    <location>
        <begin position="15"/>
        <end position="178"/>
    </location>
</feature>
<gene>
    <name evidence="3" type="ORF">JTY93_02205</name>
</gene>
<dbReference type="PANTHER" id="PTHR43685:SF2">
    <property type="entry name" value="GLYCOSYLTRANSFERASE 2-LIKE DOMAIN-CONTAINING PROTEIN"/>
    <property type="match status" value="1"/>
</dbReference>